<dbReference type="PROSITE" id="PS51163">
    <property type="entry name" value="YRDC"/>
    <property type="match status" value="1"/>
</dbReference>
<dbReference type="Pfam" id="PF01300">
    <property type="entry name" value="Sua5_yciO_yrdC"/>
    <property type="match status" value="1"/>
</dbReference>
<dbReference type="InterPro" id="IPR004421">
    <property type="entry name" value="Carbamoyltransferase_HypF"/>
</dbReference>
<dbReference type="InterPro" id="IPR041440">
    <property type="entry name" value="HypF_C"/>
</dbReference>
<keyword evidence="3" id="KW-0436">Ligase</keyword>
<dbReference type="Gene3D" id="3.30.110.120">
    <property type="match status" value="1"/>
</dbReference>
<comment type="function">
    <text evidence="8">Involved in the maturation of [NiFe] hydrogenases. Along with HypE, it catalyzes the synthesis of the CN ligands of the active site iron of [NiFe]-hydrogenases. HypF functions as a carbamoyl transferase using carbamoylphosphate as a substrate and transferring the carboxamido moiety in an ATP-dependent reaction to the thiolate of the C-terminal cysteine of HypE yielding a protein-S-carboxamide.</text>
</comment>
<dbReference type="EC" id="6.2.-.-" evidence="8"/>
<evidence type="ECO:0000256" key="6">
    <source>
        <dbReference type="ARBA" id="ARBA00022833"/>
    </source>
</evidence>
<dbReference type="InterPro" id="IPR017945">
    <property type="entry name" value="DHBP_synth_RibB-like_a/b_dom"/>
</dbReference>
<feature type="domain" description="Acylphosphatase-like" evidence="10">
    <location>
        <begin position="4"/>
        <end position="104"/>
    </location>
</feature>
<dbReference type="PIRSF" id="PIRSF006256">
    <property type="entry name" value="CMPcnvr_hdrg_mat"/>
    <property type="match status" value="1"/>
</dbReference>
<keyword evidence="13" id="KW-1185">Reference proteome</keyword>
<protein>
    <recommendedName>
        <fullName evidence="8">Carbamoyltransferase HypF</fullName>
        <ecNumber evidence="8">6.2.-.-</ecNumber>
    </recommendedName>
</protein>
<accession>A0ABS0BVC3</accession>
<evidence type="ECO:0000259" key="11">
    <source>
        <dbReference type="PROSITE" id="PS51163"/>
    </source>
</evidence>
<dbReference type="SUPFAM" id="SSF54975">
    <property type="entry name" value="Acylphosphatase/BLUF domain-like"/>
    <property type="match status" value="1"/>
</dbReference>
<feature type="active site" evidence="9">
    <location>
        <position position="37"/>
    </location>
</feature>
<dbReference type="PANTHER" id="PTHR42959">
    <property type="entry name" value="CARBAMOYLTRANSFERASE"/>
    <property type="match status" value="1"/>
</dbReference>
<dbReference type="InterPro" id="IPR051060">
    <property type="entry name" value="Carbamoyltrans_HypF-like"/>
</dbReference>
<dbReference type="PROSITE" id="PS51160">
    <property type="entry name" value="ACYLPHOSPHATASE_3"/>
    <property type="match status" value="1"/>
</dbReference>
<dbReference type="PANTHER" id="PTHR42959:SF1">
    <property type="entry name" value="CARBAMOYLTRANSFERASE HYPF"/>
    <property type="match status" value="1"/>
</dbReference>
<evidence type="ECO:0000313" key="13">
    <source>
        <dbReference type="Proteomes" id="UP001193680"/>
    </source>
</evidence>
<comment type="similarity">
    <text evidence="2 8">Belongs to the carbamoyltransferase HypF family.</text>
</comment>
<reference evidence="12 13" key="2">
    <citation type="submission" date="2020-11" db="EMBL/GenBank/DDBJ databases">
        <title>Sulfur oxidizing isolate from Hospital Hole Sinkhole.</title>
        <authorList>
            <person name="Scott K.M."/>
        </authorList>
    </citation>
    <scope>NUCLEOTIDE SEQUENCE [LARGE SCALE GENOMIC DNA]</scope>
    <source>
        <strain evidence="12 13">HH1</strain>
    </source>
</reference>
<evidence type="ECO:0000256" key="1">
    <source>
        <dbReference type="ARBA" id="ARBA00004711"/>
    </source>
</evidence>
<proteinExistence type="inferred from homology"/>
<name>A0ABS0BVC3_9GAMM</name>
<dbReference type="InterPro" id="IPR036046">
    <property type="entry name" value="Acylphosphatase-like_dom_sf"/>
</dbReference>
<dbReference type="Gene3D" id="3.90.870.50">
    <property type="match status" value="1"/>
</dbReference>
<evidence type="ECO:0000256" key="3">
    <source>
        <dbReference type="ARBA" id="ARBA00022598"/>
    </source>
</evidence>
<evidence type="ECO:0000313" key="12">
    <source>
        <dbReference type="EMBL" id="MBF6057778.1"/>
    </source>
</evidence>
<gene>
    <name evidence="12" type="primary">hypF</name>
    <name evidence="12" type="ORF">H8792_005430</name>
</gene>
<evidence type="ECO:0000256" key="4">
    <source>
        <dbReference type="ARBA" id="ARBA00022723"/>
    </source>
</evidence>
<dbReference type="Proteomes" id="UP001193680">
    <property type="component" value="Unassembled WGS sequence"/>
</dbReference>
<dbReference type="Pfam" id="PF22521">
    <property type="entry name" value="HypF_C_2"/>
    <property type="match status" value="1"/>
</dbReference>
<evidence type="ECO:0000256" key="8">
    <source>
        <dbReference type="PIRNR" id="PIRNR006256"/>
    </source>
</evidence>
<comment type="pathway">
    <text evidence="1 8">Protein modification; [NiFe] hydrogenase maturation.</text>
</comment>
<evidence type="ECO:0000256" key="9">
    <source>
        <dbReference type="PROSITE-ProRule" id="PRU00520"/>
    </source>
</evidence>
<dbReference type="InterPro" id="IPR055128">
    <property type="entry name" value="HypF_C_2"/>
</dbReference>
<dbReference type="Pfam" id="PF07503">
    <property type="entry name" value="zf-HYPF"/>
    <property type="match status" value="2"/>
</dbReference>
<dbReference type="InterPro" id="IPR001792">
    <property type="entry name" value="Acylphosphatase-like_dom"/>
</dbReference>
<organism evidence="12 13">
    <name type="scientific">Thiomicrorhabdus heinhorstiae</name>
    <dbReference type="NCBI Taxonomy" id="2748010"/>
    <lineage>
        <taxon>Bacteria</taxon>
        <taxon>Pseudomonadati</taxon>
        <taxon>Pseudomonadota</taxon>
        <taxon>Gammaproteobacteria</taxon>
        <taxon>Thiotrichales</taxon>
        <taxon>Piscirickettsiaceae</taxon>
        <taxon>Thiomicrorhabdus</taxon>
    </lineage>
</organism>
<dbReference type="InterPro" id="IPR006070">
    <property type="entry name" value="Sua5-like_dom"/>
</dbReference>
<dbReference type="InterPro" id="IPR017968">
    <property type="entry name" value="Acylphosphatase_CS"/>
</dbReference>
<dbReference type="Pfam" id="PF00708">
    <property type="entry name" value="Acylphosphatase"/>
    <property type="match status" value="1"/>
</dbReference>
<dbReference type="PROSITE" id="PS00150">
    <property type="entry name" value="ACYLPHOSPHATASE_1"/>
    <property type="match status" value="1"/>
</dbReference>
<reference evidence="12 13" key="1">
    <citation type="submission" date="2020-06" db="EMBL/GenBank/DDBJ databases">
        <authorList>
            <person name="Scott K."/>
        </authorList>
    </citation>
    <scope>NUCLEOTIDE SEQUENCE [LARGE SCALE GENOMIC DNA]</scope>
    <source>
        <strain evidence="12 13">HH1</strain>
    </source>
</reference>
<dbReference type="EMBL" id="JACBGI020000007">
    <property type="protein sequence ID" value="MBF6057778.1"/>
    <property type="molecule type" value="Genomic_DNA"/>
</dbReference>
<comment type="caution">
    <text evidence="12">The sequence shown here is derived from an EMBL/GenBank/DDBJ whole genome shotgun (WGS) entry which is preliminary data.</text>
</comment>
<dbReference type="Gene3D" id="3.30.420.360">
    <property type="match status" value="1"/>
</dbReference>
<evidence type="ECO:0000256" key="2">
    <source>
        <dbReference type="ARBA" id="ARBA00008097"/>
    </source>
</evidence>
<dbReference type="SUPFAM" id="SSF55821">
    <property type="entry name" value="YrdC/RibB"/>
    <property type="match status" value="1"/>
</dbReference>
<feature type="active site" evidence="9">
    <location>
        <position position="19"/>
    </location>
</feature>
<comment type="catalytic activity">
    <reaction evidence="7 8">
        <text>C-terminal L-cysteinyl-[HypE protein] + carbamoyl phosphate + ATP + H2O = C-terminal S-carboxamide-L-cysteinyl-[HypE protein] + AMP + phosphate + diphosphate + H(+)</text>
        <dbReference type="Rhea" id="RHEA:55636"/>
        <dbReference type="Rhea" id="RHEA-COMP:14247"/>
        <dbReference type="Rhea" id="RHEA-COMP:14392"/>
        <dbReference type="ChEBI" id="CHEBI:15377"/>
        <dbReference type="ChEBI" id="CHEBI:15378"/>
        <dbReference type="ChEBI" id="CHEBI:30616"/>
        <dbReference type="ChEBI" id="CHEBI:33019"/>
        <dbReference type="ChEBI" id="CHEBI:43474"/>
        <dbReference type="ChEBI" id="CHEBI:58228"/>
        <dbReference type="ChEBI" id="CHEBI:76913"/>
        <dbReference type="ChEBI" id="CHEBI:139126"/>
        <dbReference type="ChEBI" id="CHEBI:456215"/>
    </reaction>
</comment>
<dbReference type="NCBIfam" id="TIGR00143">
    <property type="entry name" value="hypF"/>
    <property type="match status" value="1"/>
</dbReference>
<sequence length="815" mass="90543">MNAYAQITVTGVVQGVGFRPFVWQLAKQFGHNGWVLNNASGVEILLKINRENNPEAEKQFVEALRGQAPALAQVDRVLWEWIDPNAAHSELAELKACSDFTIQKSRSGLMQTAVLSDAATCSACLRDVFDPENRRYGYPFTNCTHCGPRYSIIRSMPYDREYTSMAGFNMCPVCQREYQNPSDRRFHAQPNACPACGPQLRLTQFHPSSETSHTQENGLSQPDNWRMIEQVCHYLAKGLILAIKGLGGFHLVCDAGNDSACRTLRQRKSRPQKPFALMASDMDVVKRYAKVSKAAEERLTSTQAPIVLLPKLGKLPPSELSELVAPNQSRLGIMLPNTPLHSMLMSTWAKTCPDRLLVFTSANLSGHPQIYRDDKEAELIQLADAVLTHNRPIIRRLEDSVMKTSVEGNDCEALRQSRGFAPLRFTMPEGFPSLNTLASGGDLKNSIAFQKGNEITLLHFLGDMENFDIQTAYGEALQDLQQLYQLKPEHIITDKHPGYYVKEAILRYREKHAPAATLTEIQHHHAHLNACLFENAIPLGSPPVLGIILDGLGFGEDGTFWGGEILYGTYDHFIRLGNLAPRPLLGGDKANKEPWRNLYALVRTQDSLGNLIQRYPQVQSLRQLQAKPTGLLDSMSKSGLNSPLSSSTGRLFDAVAAVCDLCFDGMSYEGEAAMQLESLLSEKLLRQEWENAYVLQVETDPQSGRQLLDTASLLSQILKDLNQHLSASQVSARFHLGLVKALLKSALLLRNTHPFELIALSGGVCQNGWLIWIFRQMTPPEITLLTHRRLPANDQSIAVGQLCALAAQQSKSVLG</sequence>
<dbReference type="InterPro" id="IPR011125">
    <property type="entry name" value="Znf_HypF"/>
</dbReference>
<dbReference type="Pfam" id="PF17788">
    <property type="entry name" value="HypF_C"/>
    <property type="match status" value="1"/>
</dbReference>
<dbReference type="Gene3D" id="3.30.420.40">
    <property type="match status" value="1"/>
</dbReference>
<evidence type="ECO:0000256" key="5">
    <source>
        <dbReference type="ARBA" id="ARBA00022771"/>
    </source>
</evidence>
<feature type="domain" description="YrdC-like" evidence="11">
    <location>
        <begin position="225"/>
        <end position="419"/>
    </location>
</feature>
<comment type="catalytic activity">
    <reaction evidence="9">
        <text>an acyl phosphate + H2O = a carboxylate + phosphate + H(+)</text>
        <dbReference type="Rhea" id="RHEA:14965"/>
        <dbReference type="ChEBI" id="CHEBI:15377"/>
        <dbReference type="ChEBI" id="CHEBI:15378"/>
        <dbReference type="ChEBI" id="CHEBI:29067"/>
        <dbReference type="ChEBI" id="CHEBI:43474"/>
        <dbReference type="ChEBI" id="CHEBI:59918"/>
        <dbReference type="EC" id="3.6.1.7"/>
    </reaction>
</comment>
<keyword evidence="9" id="KW-0378">Hydrolase</keyword>
<dbReference type="RefSeq" id="WP_029939058.1">
    <property type="nucleotide sequence ID" value="NZ_JACBGI020000007.1"/>
</dbReference>
<evidence type="ECO:0000256" key="7">
    <source>
        <dbReference type="ARBA" id="ARBA00048220"/>
    </source>
</evidence>
<keyword evidence="5" id="KW-0863">Zinc-finger</keyword>
<keyword evidence="4" id="KW-0479">Metal-binding</keyword>
<evidence type="ECO:0000259" key="10">
    <source>
        <dbReference type="PROSITE" id="PS51160"/>
    </source>
</evidence>
<keyword evidence="6" id="KW-0862">Zinc</keyword>